<dbReference type="GO" id="GO:0030866">
    <property type="term" value="P:cortical actin cytoskeleton organization"/>
    <property type="evidence" value="ECO:0007669"/>
    <property type="project" value="TreeGrafter"/>
</dbReference>
<protein>
    <submittedName>
        <fullName evidence="3">Formin-like protein 2</fullName>
    </submittedName>
</protein>
<feature type="compositionally biased region" description="Polar residues" evidence="1">
    <location>
        <begin position="71"/>
        <end position="84"/>
    </location>
</feature>
<dbReference type="GO" id="GO:0016477">
    <property type="term" value="P:cell migration"/>
    <property type="evidence" value="ECO:0007669"/>
    <property type="project" value="TreeGrafter"/>
</dbReference>
<reference evidence="3" key="2">
    <citation type="journal article" date="2022" name="Res Sq">
        <title>Comparative Genomics Reveals Insights into the Divergent Evolution of Astigmatic Mites and Household Pest Adaptations.</title>
        <authorList>
            <person name="Xiong Q."/>
            <person name="Wan A.T.-Y."/>
            <person name="Liu X.-Y."/>
            <person name="Fung C.S.-H."/>
            <person name="Xiao X."/>
            <person name="Malainual N."/>
            <person name="Hou J."/>
            <person name="Wang L."/>
            <person name="Wang M."/>
            <person name="Yang K."/>
            <person name="Cui Y."/>
            <person name="Leung E."/>
            <person name="Nong W."/>
            <person name="Shin S.-K."/>
            <person name="Au S."/>
            <person name="Jeong K.Y."/>
            <person name="Chew F.T."/>
            <person name="Hui J."/>
            <person name="Leung T.F."/>
            <person name="Tungtrongchitr A."/>
            <person name="Zhong N."/>
            <person name="Liu Z."/>
            <person name="Tsui S."/>
        </authorList>
    </citation>
    <scope>NUCLEOTIDE SEQUENCE</scope>
    <source>
        <strain evidence="3">Derf</strain>
        <tissue evidence="3">Whole organism</tissue>
    </source>
</reference>
<dbReference type="GO" id="GO:0008360">
    <property type="term" value="P:regulation of cell shape"/>
    <property type="evidence" value="ECO:0007669"/>
    <property type="project" value="TreeGrafter"/>
</dbReference>
<reference evidence="3" key="1">
    <citation type="submission" date="2013-05" db="EMBL/GenBank/DDBJ databases">
        <authorList>
            <person name="Yim A.K.Y."/>
            <person name="Chan T.F."/>
            <person name="Ji K.M."/>
            <person name="Liu X.Y."/>
            <person name="Zhou J.W."/>
            <person name="Li R.Q."/>
            <person name="Yang K.Y."/>
            <person name="Li J."/>
            <person name="Li M."/>
            <person name="Law P.T.W."/>
            <person name="Wu Y.L."/>
            <person name="Cai Z.L."/>
            <person name="Qin H."/>
            <person name="Bao Y."/>
            <person name="Leung R.K.K."/>
            <person name="Ng P.K.S."/>
            <person name="Zou J."/>
            <person name="Zhong X.J."/>
            <person name="Ran P.X."/>
            <person name="Zhong N.S."/>
            <person name="Liu Z.G."/>
            <person name="Tsui S.K.W."/>
        </authorList>
    </citation>
    <scope>NUCLEOTIDE SEQUENCE</scope>
    <source>
        <strain evidence="3">Derf</strain>
        <tissue evidence="3">Whole organism</tissue>
    </source>
</reference>
<name>A0A922L1G1_DERFA</name>
<dbReference type="PANTHER" id="PTHR45857:SF4">
    <property type="entry name" value="FORMIN-LIKE PROTEIN"/>
    <property type="match status" value="1"/>
</dbReference>
<dbReference type="InterPro" id="IPR011989">
    <property type="entry name" value="ARM-like"/>
</dbReference>
<feature type="compositionally biased region" description="Low complexity" evidence="1">
    <location>
        <begin position="52"/>
        <end position="70"/>
    </location>
</feature>
<dbReference type="Proteomes" id="UP000790347">
    <property type="component" value="Unassembled WGS sequence"/>
</dbReference>
<gene>
    <name evidence="3" type="primary">FMNL2_1</name>
    <name evidence="3" type="ORF">DERF_014615</name>
</gene>
<dbReference type="InterPro" id="IPR014768">
    <property type="entry name" value="GBD/FH3_dom"/>
</dbReference>
<dbReference type="Gene3D" id="1.25.10.10">
    <property type="entry name" value="Leucine-rich Repeat Variant"/>
    <property type="match status" value="2"/>
</dbReference>
<dbReference type="GO" id="GO:0005829">
    <property type="term" value="C:cytosol"/>
    <property type="evidence" value="ECO:0007669"/>
    <property type="project" value="TreeGrafter"/>
</dbReference>
<evidence type="ECO:0000313" key="4">
    <source>
        <dbReference type="Proteomes" id="UP000790347"/>
    </source>
</evidence>
<feature type="compositionally biased region" description="Polar residues" evidence="1">
    <location>
        <begin position="1"/>
        <end position="13"/>
    </location>
</feature>
<dbReference type="SMART" id="SM01140">
    <property type="entry name" value="Drf_GBD"/>
    <property type="match status" value="1"/>
</dbReference>
<dbReference type="InterPro" id="IPR010473">
    <property type="entry name" value="GTPase-bd"/>
</dbReference>
<dbReference type="InterPro" id="IPR016024">
    <property type="entry name" value="ARM-type_fold"/>
</dbReference>
<feature type="region of interest" description="Disordered" evidence="1">
    <location>
        <begin position="52"/>
        <end position="98"/>
    </location>
</feature>
<evidence type="ECO:0000313" key="3">
    <source>
        <dbReference type="EMBL" id="KAH9493887.1"/>
    </source>
</evidence>
<dbReference type="InterPro" id="IPR043592">
    <property type="entry name" value="FMNL_animal"/>
</dbReference>
<dbReference type="AlphaFoldDB" id="A0A922L1G1"/>
<evidence type="ECO:0000256" key="1">
    <source>
        <dbReference type="SAM" id="MobiDB-lite"/>
    </source>
</evidence>
<evidence type="ECO:0000259" key="2">
    <source>
        <dbReference type="PROSITE" id="PS51232"/>
    </source>
</evidence>
<sequence>MGGRMSSSLNDIHNSCDDDMNPSIMKSESAASTPTATTMMMHNNGLSPSISLQQHQLSSSSYKSKSMKSSIGSPTNKKQQQQRNKFSKGISLDHTNYQPTANMSMLLSTSDIERPEKNELERRFQKVLTSMDLPPDKAKLLRSYDDERKWELIRDQGKITARQSPQDYLDKLQTYLDPKASKNSKKIRQLGGVTSTQVLRDLEISLRTNSIEWVRDFLSENHRGLDILIEYLKFRLQTQKQEQWREYHQDATNSNQHYSNNNGTIKTTYSSTSTANLNSSQESFPSSIAANQSNGSISSHTLQRRPSFLFSRQHSTKVKLGQVGDDVHVCIMCMRAIMNNKFGFNLQSIVLPISMTHKSLRTKSLVLELLAAICLVKGGHQMILAAFDNFKEEIGEKRRFQTLMHYFMNYEQFQY</sequence>
<dbReference type="SUPFAM" id="SSF48371">
    <property type="entry name" value="ARM repeat"/>
    <property type="match status" value="1"/>
</dbReference>
<comment type="caution">
    <text evidence="3">The sequence shown here is derived from an EMBL/GenBank/DDBJ whole genome shotgun (WGS) entry which is preliminary data.</text>
</comment>
<proteinExistence type="predicted"/>
<dbReference type="PANTHER" id="PTHR45857">
    <property type="entry name" value="FORMIN-LIKE PROTEIN"/>
    <property type="match status" value="1"/>
</dbReference>
<dbReference type="Pfam" id="PF06371">
    <property type="entry name" value="Drf_GBD"/>
    <property type="match status" value="1"/>
</dbReference>
<organism evidence="3 4">
    <name type="scientific">Dermatophagoides farinae</name>
    <name type="common">American house dust mite</name>
    <dbReference type="NCBI Taxonomy" id="6954"/>
    <lineage>
        <taxon>Eukaryota</taxon>
        <taxon>Metazoa</taxon>
        <taxon>Ecdysozoa</taxon>
        <taxon>Arthropoda</taxon>
        <taxon>Chelicerata</taxon>
        <taxon>Arachnida</taxon>
        <taxon>Acari</taxon>
        <taxon>Acariformes</taxon>
        <taxon>Sarcoptiformes</taxon>
        <taxon>Astigmata</taxon>
        <taxon>Psoroptidia</taxon>
        <taxon>Analgoidea</taxon>
        <taxon>Pyroglyphidae</taxon>
        <taxon>Dermatophagoidinae</taxon>
        <taxon>Dermatophagoides</taxon>
    </lineage>
</organism>
<feature type="region of interest" description="Disordered" evidence="1">
    <location>
        <begin position="1"/>
        <end position="33"/>
    </location>
</feature>
<keyword evidence="4" id="KW-1185">Reference proteome</keyword>
<dbReference type="PROSITE" id="PS51232">
    <property type="entry name" value="GBD_FH3"/>
    <property type="match status" value="1"/>
</dbReference>
<dbReference type="GO" id="GO:0051015">
    <property type="term" value="F:actin filament binding"/>
    <property type="evidence" value="ECO:0007669"/>
    <property type="project" value="TreeGrafter"/>
</dbReference>
<accession>A0A922L1G1</accession>
<dbReference type="GO" id="GO:0031267">
    <property type="term" value="F:small GTPase binding"/>
    <property type="evidence" value="ECO:0007669"/>
    <property type="project" value="InterPro"/>
</dbReference>
<dbReference type="EMBL" id="ASGP02000008">
    <property type="protein sequence ID" value="KAH9493887.1"/>
    <property type="molecule type" value="Genomic_DNA"/>
</dbReference>
<feature type="domain" description="GBD/FH3" evidence="2">
    <location>
        <begin position="112"/>
        <end position="415"/>
    </location>
</feature>